<dbReference type="GO" id="GO:0009432">
    <property type="term" value="P:SOS response"/>
    <property type="evidence" value="ECO:0007669"/>
    <property type="project" value="UniProtKB-UniRule"/>
</dbReference>
<comment type="function">
    <text evidence="6">The RecF protein is involved in DNA metabolism; it is required for DNA replication and normal SOS inducibility. RecF binds preferentially to single-stranded, linear DNA. It also seems to bind ATP.</text>
</comment>
<evidence type="ECO:0000256" key="4">
    <source>
        <dbReference type="ARBA" id="ARBA00022840"/>
    </source>
</evidence>
<keyword evidence="5 6" id="KW-0238">DNA-binding</keyword>
<dbReference type="GO" id="GO:0005524">
    <property type="term" value="F:ATP binding"/>
    <property type="evidence" value="ECO:0007669"/>
    <property type="project" value="UniProtKB-UniRule"/>
</dbReference>
<dbReference type="PANTHER" id="PTHR32182:SF0">
    <property type="entry name" value="DNA REPLICATION AND REPAIR PROTEIN RECF"/>
    <property type="match status" value="1"/>
</dbReference>
<organism evidence="7 8">
    <name type="scientific">Haloferula rosea</name>
    <dbReference type="NCBI Taxonomy" id="490093"/>
    <lineage>
        <taxon>Bacteria</taxon>
        <taxon>Pseudomonadati</taxon>
        <taxon>Verrucomicrobiota</taxon>
        <taxon>Verrucomicrobiia</taxon>
        <taxon>Verrucomicrobiales</taxon>
        <taxon>Verrucomicrobiaceae</taxon>
        <taxon>Haloferula</taxon>
    </lineage>
</organism>
<comment type="subcellular location">
    <subcellularLocation>
        <location evidence="6">Cytoplasm</location>
    </subcellularLocation>
</comment>
<dbReference type="Gene3D" id="3.40.50.300">
    <property type="entry name" value="P-loop containing nucleotide triphosphate hydrolases"/>
    <property type="match status" value="1"/>
</dbReference>
<keyword evidence="2 6" id="KW-0235">DNA replication</keyword>
<feature type="binding site" evidence="6">
    <location>
        <begin position="25"/>
        <end position="32"/>
    </location>
    <ligand>
        <name>ATP</name>
        <dbReference type="ChEBI" id="CHEBI:30616"/>
    </ligand>
</feature>
<keyword evidence="8" id="KW-1185">Reference proteome</keyword>
<dbReference type="Gene3D" id="1.20.1050.90">
    <property type="entry name" value="RecF/RecN/SMC, N-terminal domain"/>
    <property type="match status" value="1"/>
</dbReference>
<dbReference type="SUPFAM" id="SSF52540">
    <property type="entry name" value="P-loop containing nucleoside triphosphate hydrolases"/>
    <property type="match status" value="1"/>
</dbReference>
<evidence type="ECO:0000313" key="7">
    <source>
        <dbReference type="EMBL" id="MBK1825956.1"/>
    </source>
</evidence>
<gene>
    <name evidence="6 7" type="primary">recF</name>
    <name evidence="7" type="ORF">JIN81_02915</name>
</gene>
<comment type="similarity">
    <text evidence="6">Belongs to the RecF family.</text>
</comment>
<dbReference type="HAMAP" id="MF_00365">
    <property type="entry name" value="RecF"/>
    <property type="match status" value="1"/>
</dbReference>
<sequence length="350" mass="38971">MRAVDFRCFSALSVEVPAAGALLTGQNAQGKTSVLEAVCLLVRLHSPRSHRMATMARVGGAGGFGVAGEAWNSERRMKWEPRRPVSYQVDGEERSSQNAYLSDGGLLVWMGNEDVDLIRAGGEGRRRYLDFIGSQIDMDYRRALHRYRRALKAKNFLLKEGSLREAEIQSYEGVMIESAAVIQPVRERIMKALSPAVAEYQTRIAGRDELLELDYQPAGGGHFPEALEQARDRERRQRRSLVGPHRDDVVIRINGLDASDFASEGQQRTAALALKLAQGQVLSAGRGEQPIWLIDDVFGELDVMRRNALMEALPQGAQKWITTTHLDWLDQASPLGELARFTVREGTLES</sequence>
<keyword evidence="4 6" id="KW-0067">ATP-binding</keyword>
<dbReference type="GO" id="GO:0005737">
    <property type="term" value="C:cytoplasm"/>
    <property type="evidence" value="ECO:0007669"/>
    <property type="project" value="UniProtKB-SubCell"/>
</dbReference>
<comment type="caution">
    <text evidence="7">The sequence shown here is derived from an EMBL/GenBank/DDBJ whole genome shotgun (WGS) entry which is preliminary data.</text>
</comment>
<evidence type="ECO:0000256" key="3">
    <source>
        <dbReference type="ARBA" id="ARBA00022741"/>
    </source>
</evidence>
<evidence type="ECO:0000256" key="6">
    <source>
        <dbReference type="HAMAP-Rule" id="MF_00365"/>
    </source>
</evidence>
<keyword evidence="6" id="KW-0742">SOS response</keyword>
<keyword evidence="6" id="KW-0227">DNA damage</keyword>
<name>A0A934RBI6_9BACT</name>
<reference evidence="7" key="1">
    <citation type="submission" date="2021-01" db="EMBL/GenBank/DDBJ databases">
        <title>Modified the classification status of verrucomicrobia.</title>
        <authorList>
            <person name="Feng X."/>
        </authorList>
    </citation>
    <scope>NUCLEOTIDE SEQUENCE</scope>
    <source>
        <strain evidence="7">KCTC 22201</strain>
    </source>
</reference>
<keyword evidence="3 6" id="KW-0547">Nucleotide-binding</keyword>
<keyword evidence="1 6" id="KW-0963">Cytoplasm</keyword>
<dbReference type="NCBIfam" id="TIGR00611">
    <property type="entry name" value="recf"/>
    <property type="match status" value="1"/>
</dbReference>
<protein>
    <recommendedName>
        <fullName evidence="6">DNA replication and repair protein RecF</fullName>
    </recommendedName>
</protein>
<evidence type="ECO:0000256" key="2">
    <source>
        <dbReference type="ARBA" id="ARBA00022705"/>
    </source>
</evidence>
<dbReference type="AlphaFoldDB" id="A0A934RBI6"/>
<dbReference type="GO" id="GO:0003697">
    <property type="term" value="F:single-stranded DNA binding"/>
    <property type="evidence" value="ECO:0007669"/>
    <property type="project" value="UniProtKB-UniRule"/>
</dbReference>
<evidence type="ECO:0000256" key="5">
    <source>
        <dbReference type="ARBA" id="ARBA00023125"/>
    </source>
</evidence>
<dbReference type="EMBL" id="JAENII010000002">
    <property type="protein sequence ID" value="MBK1825956.1"/>
    <property type="molecule type" value="Genomic_DNA"/>
</dbReference>
<accession>A0A934RBI6</accession>
<dbReference type="RefSeq" id="WP_200276154.1">
    <property type="nucleotide sequence ID" value="NZ_JAENII010000002.1"/>
</dbReference>
<evidence type="ECO:0000256" key="1">
    <source>
        <dbReference type="ARBA" id="ARBA00022490"/>
    </source>
</evidence>
<dbReference type="GO" id="GO:0000731">
    <property type="term" value="P:DNA synthesis involved in DNA repair"/>
    <property type="evidence" value="ECO:0007669"/>
    <property type="project" value="TreeGrafter"/>
</dbReference>
<keyword evidence="6" id="KW-0234">DNA repair</keyword>
<dbReference type="GO" id="GO:0006260">
    <property type="term" value="P:DNA replication"/>
    <property type="evidence" value="ECO:0007669"/>
    <property type="project" value="UniProtKB-UniRule"/>
</dbReference>
<dbReference type="InterPro" id="IPR042174">
    <property type="entry name" value="RecF_2"/>
</dbReference>
<evidence type="ECO:0000313" key="8">
    <source>
        <dbReference type="Proteomes" id="UP000658278"/>
    </source>
</evidence>
<dbReference type="Proteomes" id="UP000658278">
    <property type="component" value="Unassembled WGS sequence"/>
</dbReference>
<dbReference type="GO" id="GO:0006302">
    <property type="term" value="P:double-strand break repair"/>
    <property type="evidence" value="ECO:0007669"/>
    <property type="project" value="TreeGrafter"/>
</dbReference>
<proteinExistence type="inferred from homology"/>
<dbReference type="PANTHER" id="PTHR32182">
    <property type="entry name" value="DNA REPLICATION AND REPAIR PROTEIN RECF"/>
    <property type="match status" value="1"/>
</dbReference>
<dbReference type="InterPro" id="IPR027417">
    <property type="entry name" value="P-loop_NTPase"/>
</dbReference>
<dbReference type="InterPro" id="IPR001238">
    <property type="entry name" value="DNA-binding_RecF"/>
</dbReference>